<dbReference type="GO" id="GO:0019632">
    <property type="term" value="P:shikimate metabolic process"/>
    <property type="evidence" value="ECO:0007669"/>
    <property type="project" value="InterPro"/>
</dbReference>
<comment type="similarity">
    <text evidence="8">Belongs to the shikimate dehydrogenase family.</text>
</comment>
<feature type="binding site" evidence="8">
    <location>
        <position position="258"/>
    </location>
    <ligand>
        <name>shikimate</name>
        <dbReference type="ChEBI" id="CHEBI:36208"/>
    </ligand>
</feature>
<feature type="domain" description="Quinate/shikimate 5-dehydrogenase/glutamyl-tRNA reductase" evidence="9">
    <location>
        <begin position="123"/>
        <end position="206"/>
    </location>
</feature>
<dbReference type="EC" id="1.1.1.25" evidence="2 8"/>
<feature type="binding site" evidence="8">
    <location>
        <position position="108"/>
    </location>
    <ligand>
        <name>shikimate</name>
        <dbReference type="ChEBI" id="CHEBI:36208"/>
    </ligand>
</feature>
<dbReference type="OrthoDB" id="9776868at2"/>
<dbReference type="GO" id="GO:0004764">
    <property type="term" value="F:shikimate 3-dehydrogenase (NADP+) activity"/>
    <property type="evidence" value="ECO:0007669"/>
    <property type="project" value="UniProtKB-UniRule"/>
</dbReference>
<dbReference type="InterPro" id="IPR022893">
    <property type="entry name" value="Shikimate_DH_fam"/>
</dbReference>
<dbReference type="InterPro" id="IPR046346">
    <property type="entry name" value="Aminoacid_DH-like_N_sf"/>
</dbReference>
<name>A0A191ZFF6_9GAMM</name>
<keyword evidence="6 8" id="KW-0057">Aromatic amino acid biosynthesis</keyword>
<dbReference type="GO" id="GO:0005829">
    <property type="term" value="C:cytosol"/>
    <property type="evidence" value="ECO:0007669"/>
    <property type="project" value="TreeGrafter"/>
</dbReference>
<dbReference type="STRING" id="1860122.A9404_03760"/>
<comment type="function">
    <text evidence="8">Involved in the biosynthesis of the chorismate, which leads to the biosynthesis of aromatic amino acids. Catalyzes the reversible NADPH linked reduction of 3-dehydroshikimate (DHSA) to yield shikimate (SA).</text>
</comment>
<dbReference type="NCBIfam" id="NF001310">
    <property type="entry name" value="PRK00258.1-2"/>
    <property type="match status" value="1"/>
</dbReference>
<dbReference type="NCBIfam" id="TIGR00507">
    <property type="entry name" value="aroE"/>
    <property type="match status" value="1"/>
</dbReference>
<feature type="active site" description="Proton acceptor" evidence="8">
    <location>
        <position position="69"/>
    </location>
</feature>
<evidence type="ECO:0000259" key="10">
    <source>
        <dbReference type="Pfam" id="PF08501"/>
    </source>
</evidence>
<gene>
    <name evidence="8" type="primary">aroE</name>
    <name evidence="12" type="ORF">A9404_03760</name>
</gene>
<evidence type="ECO:0000313" key="12">
    <source>
        <dbReference type="EMBL" id="ANJ66611.1"/>
    </source>
</evidence>
<evidence type="ECO:0000256" key="8">
    <source>
        <dbReference type="HAMAP-Rule" id="MF_00222"/>
    </source>
</evidence>
<comment type="caution">
    <text evidence="8">Lacks conserved residue(s) required for the propagation of feature annotation.</text>
</comment>
<dbReference type="KEGG" id="haz:A9404_03760"/>
<proteinExistence type="inferred from homology"/>
<reference evidence="12 13" key="1">
    <citation type="submission" date="2016-06" db="EMBL/GenBank/DDBJ databases">
        <title>Insight into the functional genes involving in sulfur oxidation in Pearl River water.</title>
        <authorList>
            <person name="Luo J."/>
            <person name="Tan X."/>
            <person name="Lin W."/>
        </authorList>
    </citation>
    <scope>NUCLEOTIDE SEQUENCE [LARGE SCALE GENOMIC DNA]</scope>
    <source>
        <strain evidence="12 13">LS2</strain>
    </source>
</reference>
<dbReference type="CDD" id="cd01065">
    <property type="entry name" value="NAD_bind_Shikimate_DH"/>
    <property type="match status" value="1"/>
</dbReference>
<evidence type="ECO:0000256" key="4">
    <source>
        <dbReference type="ARBA" id="ARBA00022857"/>
    </source>
</evidence>
<protein>
    <recommendedName>
        <fullName evidence="2 8">Shikimate dehydrogenase (NADP(+))</fullName>
        <shortName evidence="8">SDH</shortName>
        <ecNumber evidence="2 8">1.1.1.25</ecNumber>
    </recommendedName>
</protein>
<evidence type="ECO:0000256" key="3">
    <source>
        <dbReference type="ARBA" id="ARBA00022605"/>
    </source>
</evidence>
<evidence type="ECO:0000256" key="2">
    <source>
        <dbReference type="ARBA" id="ARBA00012962"/>
    </source>
</evidence>
<evidence type="ECO:0000259" key="9">
    <source>
        <dbReference type="Pfam" id="PF01488"/>
    </source>
</evidence>
<dbReference type="GO" id="GO:0008652">
    <property type="term" value="P:amino acid biosynthetic process"/>
    <property type="evidence" value="ECO:0007669"/>
    <property type="project" value="UniProtKB-KW"/>
</dbReference>
<dbReference type="EMBL" id="CP016027">
    <property type="protein sequence ID" value="ANJ66611.1"/>
    <property type="molecule type" value="Genomic_DNA"/>
</dbReference>
<dbReference type="PANTHER" id="PTHR21089">
    <property type="entry name" value="SHIKIMATE DEHYDROGENASE"/>
    <property type="match status" value="1"/>
</dbReference>
<dbReference type="Gene3D" id="3.40.50.10860">
    <property type="entry name" value="Leucine Dehydrogenase, chain A, domain 1"/>
    <property type="match status" value="1"/>
</dbReference>
<dbReference type="GO" id="GO:0009423">
    <property type="term" value="P:chorismate biosynthetic process"/>
    <property type="evidence" value="ECO:0007669"/>
    <property type="project" value="UniProtKB-UniRule"/>
</dbReference>
<accession>A0A191ZFF6</accession>
<feature type="binding site" evidence="8">
    <location>
        <position position="251"/>
    </location>
    <ligand>
        <name>NADP(+)</name>
        <dbReference type="ChEBI" id="CHEBI:58349"/>
    </ligand>
</feature>
<dbReference type="UniPathway" id="UPA00053">
    <property type="reaction ID" value="UER00087"/>
</dbReference>
<dbReference type="InterPro" id="IPR041121">
    <property type="entry name" value="SDH_C"/>
</dbReference>
<dbReference type="Gene3D" id="3.40.50.720">
    <property type="entry name" value="NAD(P)-binding Rossmann-like Domain"/>
    <property type="match status" value="1"/>
</dbReference>
<keyword evidence="4 8" id="KW-0521">NADP</keyword>
<dbReference type="Pfam" id="PF08501">
    <property type="entry name" value="Shikimate_dh_N"/>
    <property type="match status" value="1"/>
</dbReference>
<keyword evidence="5 8" id="KW-0560">Oxidoreductase</keyword>
<evidence type="ECO:0000256" key="1">
    <source>
        <dbReference type="ARBA" id="ARBA00004871"/>
    </source>
</evidence>
<keyword evidence="3 8" id="KW-0028">Amino-acid biosynthesis</keyword>
<keyword evidence="13" id="KW-1185">Reference proteome</keyword>
<evidence type="ECO:0000256" key="7">
    <source>
        <dbReference type="ARBA" id="ARBA00049442"/>
    </source>
</evidence>
<dbReference type="InterPro" id="IPR013708">
    <property type="entry name" value="Shikimate_DH-bd_N"/>
</dbReference>
<comment type="pathway">
    <text evidence="1 8">Metabolic intermediate biosynthesis; chorismate biosynthesis; chorismate from D-erythrose 4-phosphate and phosphoenolpyruvate: step 4/7.</text>
</comment>
<dbReference type="HAMAP" id="MF_00222">
    <property type="entry name" value="Shikimate_DH_AroE"/>
    <property type="match status" value="1"/>
</dbReference>
<dbReference type="RefSeq" id="WP_066098803.1">
    <property type="nucleotide sequence ID" value="NZ_CP016027.1"/>
</dbReference>
<dbReference type="InterPro" id="IPR006151">
    <property type="entry name" value="Shikm_DH/Glu-tRNA_Rdtase"/>
</dbReference>
<feature type="binding site" evidence="8">
    <location>
        <position position="228"/>
    </location>
    <ligand>
        <name>NADP(+)</name>
        <dbReference type="ChEBI" id="CHEBI:58349"/>
    </ligand>
</feature>
<dbReference type="FunFam" id="3.40.50.10860:FF:000006">
    <property type="entry name" value="Shikimate dehydrogenase (NADP(+))"/>
    <property type="match status" value="1"/>
</dbReference>
<feature type="binding site" evidence="8">
    <location>
        <begin position="18"/>
        <end position="20"/>
    </location>
    <ligand>
        <name>shikimate</name>
        <dbReference type="ChEBI" id="CHEBI:36208"/>
    </ligand>
</feature>
<dbReference type="InterPro" id="IPR036291">
    <property type="entry name" value="NAD(P)-bd_dom_sf"/>
</dbReference>
<dbReference type="PANTHER" id="PTHR21089:SF1">
    <property type="entry name" value="BIFUNCTIONAL 3-DEHYDROQUINATE DEHYDRATASE_SHIKIMATE DEHYDROGENASE, CHLOROPLASTIC"/>
    <property type="match status" value="1"/>
</dbReference>
<comment type="catalytic activity">
    <reaction evidence="7 8">
        <text>shikimate + NADP(+) = 3-dehydroshikimate + NADPH + H(+)</text>
        <dbReference type="Rhea" id="RHEA:17737"/>
        <dbReference type="ChEBI" id="CHEBI:15378"/>
        <dbReference type="ChEBI" id="CHEBI:16630"/>
        <dbReference type="ChEBI" id="CHEBI:36208"/>
        <dbReference type="ChEBI" id="CHEBI:57783"/>
        <dbReference type="ChEBI" id="CHEBI:58349"/>
        <dbReference type="EC" id="1.1.1.25"/>
    </reaction>
</comment>
<dbReference type="Pfam" id="PF18317">
    <property type="entry name" value="SDH_C"/>
    <property type="match status" value="1"/>
</dbReference>
<feature type="domain" description="Shikimate dehydrogenase substrate binding N-terminal" evidence="10">
    <location>
        <begin position="10"/>
        <end position="92"/>
    </location>
</feature>
<evidence type="ECO:0000313" key="13">
    <source>
        <dbReference type="Proteomes" id="UP000078596"/>
    </source>
</evidence>
<dbReference type="Pfam" id="PF01488">
    <property type="entry name" value="Shikimate_DH"/>
    <property type="match status" value="1"/>
</dbReference>
<dbReference type="Proteomes" id="UP000078596">
    <property type="component" value="Chromosome"/>
</dbReference>
<evidence type="ECO:0000256" key="5">
    <source>
        <dbReference type="ARBA" id="ARBA00023002"/>
    </source>
</evidence>
<feature type="binding site" evidence="8">
    <location>
        <position position="65"/>
    </location>
    <ligand>
        <name>shikimate</name>
        <dbReference type="ChEBI" id="CHEBI:36208"/>
    </ligand>
</feature>
<dbReference type="GO" id="GO:0050661">
    <property type="term" value="F:NADP binding"/>
    <property type="evidence" value="ECO:0007669"/>
    <property type="project" value="InterPro"/>
</dbReference>
<organism evidence="12 13">
    <name type="scientific">Halothiobacillus diazotrophicus</name>
    <dbReference type="NCBI Taxonomy" id="1860122"/>
    <lineage>
        <taxon>Bacteria</taxon>
        <taxon>Pseudomonadati</taxon>
        <taxon>Pseudomonadota</taxon>
        <taxon>Gammaproteobacteria</taxon>
        <taxon>Chromatiales</taxon>
        <taxon>Halothiobacillaceae</taxon>
        <taxon>Halothiobacillus</taxon>
    </lineage>
</organism>
<dbReference type="SUPFAM" id="SSF53223">
    <property type="entry name" value="Aminoacid dehydrogenase-like, N-terminal domain"/>
    <property type="match status" value="1"/>
</dbReference>
<dbReference type="AlphaFoldDB" id="A0A191ZFF6"/>
<sequence>MAVSPKKYGVIGNPIGHSKSPLIHQAFARQTGIELSYAAILAPLDEFVATVTQFRQEGGRGLNVTVPFKHEAYAYCAELSDRARQAGAVNTLIFPDNDEAPVRGDNTDGVGLMRDLSYHDIPVKGRRVLLIGAGGAARGVLGPLCAAEPAEIRVANRRGETAVQLIRDYAEHEQVQTSVMLRACALDQFPEDELSFDLIINATSASLGGQRPAVPDTVFSPHTIAYDMAYGSEPTVFMTWAESLGARALDGLGMLVEQAAESFYQWHGVQPKTDEVRALLRHTLVNR</sequence>
<evidence type="ECO:0000256" key="6">
    <source>
        <dbReference type="ARBA" id="ARBA00023141"/>
    </source>
</evidence>
<feature type="binding site" evidence="8">
    <location>
        <position position="90"/>
    </location>
    <ligand>
        <name>shikimate</name>
        <dbReference type="ChEBI" id="CHEBI:36208"/>
    </ligand>
</feature>
<feature type="binding site" evidence="8">
    <location>
        <position position="81"/>
    </location>
    <ligand>
        <name>NADP(+)</name>
        <dbReference type="ChEBI" id="CHEBI:58349"/>
    </ligand>
</feature>
<dbReference type="SUPFAM" id="SSF51735">
    <property type="entry name" value="NAD(P)-binding Rossmann-fold domains"/>
    <property type="match status" value="1"/>
</dbReference>
<dbReference type="GO" id="GO:0009073">
    <property type="term" value="P:aromatic amino acid family biosynthetic process"/>
    <property type="evidence" value="ECO:0007669"/>
    <property type="project" value="UniProtKB-KW"/>
</dbReference>
<dbReference type="InterPro" id="IPR011342">
    <property type="entry name" value="Shikimate_DH"/>
</dbReference>
<evidence type="ECO:0000259" key="11">
    <source>
        <dbReference type="Pfam" id="PF18317"/>
    </source>
</evidence>
<feature type="domain" description="SDH C-terminal" evidence="11">
    <location>
        <begin position="251"/>
        <end position="281"/>
    </location>
</feature>
<feature type="binding site" evidence="8">
    <location>
        <begin position="132"/>
        <end position="136"/>
    </location>
    <ligand>
        <name>NADP(+)</name>
        <dbReference type="ChEBI" id="CHEBI:58349"/>
    </ligand>
</feature>
<feature type="binding site" evidence="8">
    <location>
        <position position="230"/>
    </location>
    <ligand>
        <name>shikimate</name>
        <dbReference type="ChEBI" id="CHEBI:36208"/>
    </ligand>
</feature>
<comment type="subunit">
    <text evidence="8">Homodimer.</text>
</comment>